<dbReference type="Pfam" id="PF02817">
    <property type="entry name" value="E3_binding"/>
    <property type="match status" value="1"/>
</dbReference>
<dbReference type="EC" id="2.3.1.168" evidence="9"/>
<dbReference type="Gramene" id="CDF37838">
    <property type="protein sequence ID" value="CDF37838"/>
    <property type="gene ID" value="CHC_T00006067001"/>
</dbReference>
<evidence type="ECO:0000256" key="6">
    <source>
        <dbReference type="ARBA" id="ARBA00022946"/>
    </source>
</evidence>
<evidence type="ECO:0000256" key="2">
    <source>
        <dbReference type="ARBA" id="ARBA00004305"/>
    </source>
</evidence>
<feature type="domain" description="Lipoyl-binding" evidence="13">
    <location>
        <begin position="39"/>
        <end position="114"/>
    </location>
</feature>
<keyword evidence="7" id="KW-0496">Mitochondrion</keyword>
<dbReference type="GeneID" id="17325425"/>
<evidence type="ECO:0000313" key="16">
    <source>
        <dbReference type="Proteomes" id="UP000012073"/>
    </source>
</evidence>
<keyword evidence="6" id="KW-0809">Transit peptide</keyword>
<dbReference type="CDD" id="cd06849">
    <property type="entry name" value="lipoyl_domain"/>
    <property type="match status" value="1"/>
</dbReference>
<evidence type="ECO:0000256" key="9">
    <source>
        <dbReference type="ARBA" id="ARBA00038880"/>
    </source>
</evidence>
<evidence type="ECO:0000259" key="14">
    <source>
        <dbReference type="PROSITE" id="PS51826"/>
    </source>
</evidence>
<gene>
    <name evidence="15" type="ORF">CHC_T00006067001</name>
</gene>
<evidence type="ECO:0000256" key="5">
    <source>
        <dbReference type="ARBA" id="ARBA00022823"/>
    </source>
</evidence>
<dbReference type="Pfam" id="PF00364">
    <property type="entry name" value="Biotin_lipoyl"/>
    <property type="match status" value="1"/>
</dbReference>
<comment type="similarity">
    <text evidence="3">Belongs to the 2-oxoacid dehydrogenase family.</text>
</comment>
<feature type="compositionally biased region" description="Basic and acidic residues" evidence="12">
    <location>
        <begin position="125"/>
        <end position="134"/>
    </location>
</feature>
<dbReference type="GO" id="GO:0043754">
    <property type="term" value="F:dihydrolipoamide branched chain acyltransferase activity"/>
    <property type="evidence" value="ECO:0007669"/>
    <property type="project" value="UniProtKB-EC"/>
</dbReference>
<dbReference type="InterPro" id="IPR000089">
    <property type="entry name" value="Biotin_lipoyl"/>
</dbReference>
<dbReference type="GO" id="GO:0016407">
    <property type="term" value="F:acetyltransferase activity"/>
    <property type="evidence" value="ECO:0007669"/>
    <property type="project" value="TreeGrafter"/>
</dbReference>
<dbReference type="PROSITE" id="PS51826">
    <property type="entry name" value="PSBD"/>
    <property type="match status" value="1"/>
</dbReference>
<evidence type="ECO:0000259" key="13">
    <source>
        <dbReference type="PROSITE" id="PS50968"/>
    </source>
</evidence>
<dbReference type="InterPro" id="IPR011053">
    <property type="entry name" value="Single_hybrid_motif"/>
</dbReference>
<keyword evidence="4" id="KW-0808">Transferase</keyword>
<dbReference type="RefSeq" id="XP_005717709.1">
    <property type="nucleotide sequence ID" value="XM_005717652.1"/>
</dbReference>
<comment type="subcellular location">
    <subcellularLocation>
        <location evidence="2">Mitochondrion matrix</location>
    </subcellularLocation>
</comment>
<evidence type="ECO:0000313" key="15">
    <source>
        <dbReference type="EMBL" id="CDF37838.1"/>
    </source>
</evidence>
<sequence length="186" mass="20214">MFALRSLLRSPALRRAPPLLFTPQLHLVRRAISSVSTGRTPFLLADIGEGIAEVEVIQFFVEEGDKVSQFQPLVEVQSDKATVEISSRYDGIVDALSYKPGDIATVGSPLCYIRTSEAGVAPDADTQKESKEETVQQAEPAKRSHIKDHSQSSDATTKSDGIALATPSTRRLAREHGLDIDVITGR</sequence>
<dbReference type="PhylomeDB" id="R7QJ94"/>
<dbReference type="InterPro" id="IPR003016">
    <property type="entry name" value="2-oxoA_DH_lipoyl-BS"/>
</dbReference>
<proteinExistence type="inferred from homology"/>
<dbReference type="EMBL" id="HG001877">
    <property type="protein sequence ID" value="CDF37838.1"/>
    <property type="molecule type" value="Genomic_DNA"/>
</dbReference>
<evidence type="ECO:0000256" key="3">
    <source>
        <dbReference type="ARBA" id="ARBA00007317"/>
    </source>
</evidence>
<dbReference type="InterPro" id="IPR004167">
    <property type="entry name" value="PSBD"/>
</dbReference>
<evidence type="ECO:0000256" key="8">
    <source>
        <dbReference type="ARBA" id="ARBA00023315"/>
    </source>
</evidence>
<feature type="domain" description="Peripheral subunit-binding (PSBD)" evidence="14">
    <location>
        <begin position="164"/>
        <end position="186"/>
    </location>
</feature>
<evidence type="ECO:0000256" key="11">
    <source>
        <dbReference type="ARBA" id="ARBA00042008"/>
    </source>
</evidence>
<dbReference type="PANTHER" id="PTHR43178">
    <property type="entry name" value="DIHYDROLIPOAMIDE ACETYLTRANSFERASE COMPONENT OF PYRUVATE DEHYDROGENASE COMPLEX"/>
    <property type="match status" value="1"/>
</dbReference>
<evidence type="ECO:0000256" key="4">
    <source>
        <dbReference type="ARBA" id="ARBA00022679"/>
    </source>
</evidence>
<dbReference type="PROSITE" id="PS00189">
    <property type="entry name" value="LIPOYL"/>
    <property type="match status" value="1"/>
</dbReference>
<dbReference type="PANTHER" id="PTHR43178:SF5">
    <property type="entry name" value="LIPOAMIDE ACYLTRANSFERASE COMPONENT OF BRANCHED-CHAIN ALPHA-KETO ACID DEHYDROGENASE COMPLEX, MITOCHONDRIAL"/>
    <property type="match status" value="1"/>
</dbReference>
<feature type="region of interest" description="Disordered" evidence="12">
    <location>
        <begin position="121"/>
        <end position="178"/>
    </location>
</feature>
<name>R7QJ94_CHOCR</name>
<reference evidence="16" key="1">
    <citation type="journal article" date="2013" name="Proc. Natl. Acad. Sci. U.S.A.">
        <title>Genome structure and metabolic features in the red seaweed Chondrus crispus shed light on evolution of the Archaeplastida.</title>
        <authorList>
            <person name="Collen J."/>
            <person name="Porcel B."/>
            <person name="Carre W."/>
            <person name="Ball S.G."/>
            <person name="Chaparro C."/>
            <person name="Tonon T."/>
            <person name="Barbeyron T."/>
            <person name="Michel G."/>
            <person name="Noel B."/>
            <person name="Valentin K."/>
            <person name="Elias M."/>
            <person name="Artiguenave F."/>
            <person name="Arun A."/>
            <person name="Aury J.M."/>
            <person name="Barbosa-Neto J.F."/>
            <person name="Bothwell J.H."/>
            <person name="Bouget F.Y."/>
            <person name="Brillet L."/>
            <person name="Cabello-Hurtado F."/>
            <person name="Capella-Gutierrez S."/>
            <person name="Charrier B."/>
            <person name="Cladiere L."/>
            <person name="Cock J.M."/>
            <person name="Coelho S.M."/>
            <person name="Colleoni C."/>
            <person name="Czjzek M."/>
            <person name="Da Silva C."/>
            <person name="Delage L."/>
            <person name="Denoeud F."/>
            <person name="Deschamps P."/>
            <person name="Dittami S.M."/>
            <person name="Gabaldon T."/>
            <person name="Gachon C.M."/>
            <person name="Groisillier A."/>
            <person name="Herve C."/>
            <person name="Jabbari K."/>
            <person name="Katinka M."/>
            <person name="Kloareg B."/>
            <person name="Kowalczyk N."/>
            <person name="Labadie K."/>
            <person name="Leblanc C."/>
            <person name="Lopez P.J."/>
            <person name="McLachlan D.H."/>
            <person name="Meslet-Cladiere L."/>
            <person name="Moustafa A."/>
            <person name="Nehr Z."/>
            <person name="Nyvall Collen P."/>
            <person name="Panaud O."/>
            <person name="Partensky F."/>
            <person name="Poulain J."/>
            <person name="Rensing S.A."/>
            <person name="Rousvoal S."/>
            <person name="Samson G."/>
            <person name="Symeonidi A."/>
            <person name="Weissenbach J."/>
            <person name="Zambounis A."/>
            <person name="Wincker P."/>
            <person name="Boyen C."/>
        </authorList>
    </citation>
    <scope>NUCLEOTIDE SEQUENCE [LARGE SCALE GENOMIC DNA]</scope>
    <source>
        <strain evidence="16">cv. Stackhouse</strain>
    </source>
</reference>
<dbReference type="Gene3D" id="4.10.320.10">
    <property type="entry name" value="E3-binding domain"/>
    <property type="match status" value="1"/>
</dbReference>
<evidence type="ECO:0000256" key="7">
    <source>
        <dbReference type="ARBA" id="ARBA00023128"/>
    </source>
</evidence>
<dbReference type="Gene3D" id="2.40.50.100">
    <property type="match status" value="1"/>
</dbReference>
<dbReference type="OrthoDB" id="202158at2759"/>
<keyword evidence="5" id="KW-0450">Lipoyl</keyword>
<evidence type="ECO:0000256" key="12">
    <source>
        <dbReference type="SAM" id="MobiDB-lite"/>
    </source>
</evidence>
<dbReference type="SUPFAM" id="SSF51230">
    <property type="entry name" value="Single hybrid motif"/>
    <property type="match status" value="1"/>
</dbReference>
<dbReference type="AlphaFoldDB" id="R7QJ94"/>
<dbReference type="InterPro" id="IPR050743">
    <property type="entry name" value="2-oxoacid_DH_E2_comp"/>
</dbReference>
<dbReference type="STRING" id="2769.R7QJ94"/>
<evidence type="ECO:0000256" key="1">
    <source>
        <dbReference type="ARBA" id="ARBA00001938"/>
    </source>
</evidence>
<dbReference type="KEGG" id="ccp:CHC_T00006067001"/>
<dbReference type="GO" id="GO:0005759">
    <property type="term" value="C:mitochondrial matrix"/>
    <property type="evidence" value="ECO:0007669"/>
    <property type="project" value="UniProtKB-SubCell"/>
</dbReference>
<comment type="cofactor">
    <cofactor evidence="1">
        <name>(R)-lipoate</name>
        <dbReference type="ChEBI" id="CHEBI:83088"/>
    </cofactor>
</comment>
<keyword evidence="16" id="KW-1185">Reference proteome</keyword>
<dbReference type="FunFam" id="2.40.50.100:FF:000013">
    <property type="entry name" value="Dihydrolipoamide acetyltransferase component of pyruvate dehydrogenase complex"/>
    <property type="match status" value="1"/>
</dbReference>
<keyword evidence="8" id="KW-0012">Acyltransferase</keyword>
<dbReference type="Proteomes" id="UP000012073">
    <property type="component" value="Unassembled WGS sequence"/>
</dbReference>
<evidence type="ECO:0000256" key="10">
    <source>
        <dbReference type="ARBA" id="ARBA00039275"/>
    </source>
</evidence>
<accession>R7QJ94</accession>
<dbReference type="PROSITE" id="PS50968">
    <property type="entry name" value="BIOTINYL_LIPOYL"/>
    <property type="match status" value="1"/>
</dbReference>
<organism evidence="15 16">
    <name type="scientific">Chondrus crispus</name>
    <name type="common">Carrageen Irish moss</name>
    <name type="synonym">Polymorpha crispa</name>
    <dbReference type="NCBI Taxonomy" id="2769"/>
    <lineage>
        <taxon>Eukaryota</taxon>
        <taxon>Rhodophyta</taxon>
        <taxon>Florideophyceae</taxon>
        <taxon>Rhodymeniophycidae</taxon>
        <taxon>Gigartinales</taxon>
        <taxon>Gigartinaceae</taxon>
        <taxon>Chondrus</taxon>
    </lineage>
</organism>
<protein>
    <recommendedName>
        <fullName evidence="10">Lipoamide acyltransferase component of branched-chain alpha-keto acid dehydrogenase complex, mitochondrial</fullName>
        <ecNumber evidence="9">2.3.1.168</ecNumber>
    </recommendedName>
    <alternativeName>
        <fullName evidence="11">Branched-chain alpha-keto acid dehydrogenase complex component E2</fullName>
    </alternativeName>
</protein>
<dbReference type="GO" id="GO:0031405">
    <property type="term" value="F:lipoic acid binding"/>
    <property type="evidence" value="ECO:0007669"/>
    <property type="project" value="TreeGrafter"/>
</dbReference>
<dbReference type="InterPro" id="IPR036625">
    <property type="entry name" value="E3-bd_dom_sf"/>
</dbReference>